<evidence type="ECO:0000256" key="1">
    <source>
        <dbReference type="SAM" id="MobiDB-lite"/>
    </source>
</evidence>
<proteinExistence type="predicted"/>
<dbReference type="EMBL" id="AP022871">
    <property type="protein sequence ID" value="BCB87612.1"/>
    <property type="molecule type" value="Genomic_DNA"/>
</dbReference>
<dbReference type="KEGG" id="psuu:Psuf_049250"/>
<feature type="region of interest" description="Disordered" evidence="1">
    <location>
        <begin position="1"/>
        <end position="238"/>
    </location>
</feature>
<keyword evidence="3" id="KW-1185">Reference proteome</keyword>
<sequence>MQAGRDRAARVAGGQRAELVTGGHRLPGADGRLQRLVGGAQSARMGDADDAPPGDATGEVDGAGGRRAHRHAGLSRQVDAAVAGQPGTRRRVEAPDHVRRPVQRPTERTGRDRRRGASPAESHSSRPDRHTPRPPGPRPDRHSPRRDRHSPRPDRHGPRRDRPRRERGHRPDRGHGASSDRRHSASLDRGHSASPDRGHSASLGEGGGGRVTHQGQHDHKERHQRVHEGSVGRTREEDNRAAATLWMAGPAVDNARKARRSAMG</sequence>
<feature type="compositionally biased region" description="Basic and acidic residues" evidence="1">
    <location>
        <begin position="215"/>
        <end position="238"/>
    </location>
</feature>
<evidence type="ECO:0000313" key="2">
    <source>
        <dbReference type="EMBL" id="BCB87612.1"/>
    </source>
</evidence>
<accession>A0A6F8YNB1</accession>
<feature type="compositionally biased region" description="Basic residues" evidence="1">
    <location>
        <begin position="157"/>
        <end position="168"/>
    </location>
</feature>
<evidence type="ECO:0000313" key="3">
    <source>
        <dbReference type="Proteomes" id="UP000503011"/>
    </source>
</evidence>
<organism evidence="2 3">
    <name type="scientific">Phytohabitans suffuscus</name>
    <dbReference type="NCBI Taxonomy" id="624315"/>
    <lineage>
        <taxon>Bacteria</taxon>
        <taxon>Bacillati</taxon>
        <taxon>Actinomycetota</taxon>
        <taxon>Actinomycetes</taxon>
        <taxon>Micromonosporales</taxon>
        <taxon>Micromonosporaceae</taxon>
    </lineage>
</organism>
<name>A0A6F8YNB1_9ACTN</name>
<reference evidence="2 3" key="2">
    <citation type="submission" date="2020-03" db="EMBL/GenBank/DDBJ databases">
        <authorList>
            <person name="Ichikawa N."/>
            <person name="Kimura A."/>
            <person name="Kitahashi Y."/>
            <person name="Uohara A."/>
        </authorList>
    </citation>
    <scope>NUCLEOTIDE SEQUENCE [LARGE SCALE GENOMIC DNA]</scope>
    <source>
        <strain evidence="2 3">NBRC 105367</strain>
    </source>
</reference>
<dbReference type="Proteomes" id="UP000503011">
    <property type="component" value="Chromosome"/>
</dbReference>
<gene>
    <name evidence="2" type="ORF">Psuf_049250</name>
</gene>
<feature type="compositionally biased region" description="Basic and acidic residues" evidence="1">
    <location>
        <begin position="169"/>
        <end position="199"/>
    </location>
</feature>
<dbReference type="AlphaFoldDB" id="A0A6F8YNB1"/>
<reference evidence="2 3" key="1">
    <citation type="submission" date="2020-03" db="EMBL/GenBank/DDBJ databases">
        <title>Whole genome shotgun sequence of Phytohabitans suffuscus NBRC 105367.</title>
        <authorList>
            <person name="Komaki H."/>
            <person name="Tamura T."/>
        </authorList>
    </citation>
    <scope>NUCLEOTIDE SEQUENCE [LARGE SCALE GENOMIC DNA]</scope>
    <source>
        <strain evidence="2 3">NBRC 105367</strain>
    </source>
</reference>
<protein>
    <submittedName>
        <fullName evidence="2">Uncharacterized protein</fullName>
    </submittedName>
</protein>
<feature type="compositionally biased region" description="Basic and acidic residues" evidence="1">
    <location>
        <begin position="90"/>
        <end position="110"/>
    </location>
</feature>